<organism evidence="2 3">
    <name type="scientific">Nocardia uniformis</name>
    <dbReference type="NCBI Taxonomy" id="53432"/>
    <lineage>
        <taxon>Bacteria</taxon>
        <taxon>Bacillati</taxon>
        <taxon>Actinomycetota</taxon>
        <taxon>Actinomycetes</taxon>
        <taxon>Mycobacteriales</taxon>
        <taxon>Nocardiaceae</taxon>
        <taxon>Nocardia</taxon>
    </lineage>
</organism>
<dbReference type="RefSeq" id="WP_157552884.1">
    <property type="nucleotide sequence ID" value="NZ_JABELX010000008.1"/>
</dbReference>
<dbReference type="AlphaFoldDB" id="A0A849C1U2"/>
<proteinExistence type="predicted"/>
<keyword evidence="3" id="KW-1185">Reference proteome</keyword>
<reference evidence="2 3" key="1">
    <citation type="submission" date="2020-05" db="EMBL/GenBank/DDBJ databases">
        <title>MicrobeNet Type strains.</title>
        <authorList>
            <person name="Nicholson A.C."/>
        </authorList>
    </citation>
    <scope>NUCLEOTIDE SEQUENCE [LARGE SCALE GENOMIC DNA]</scope>
    <source>
        <strain evidence="2 3">JCM 3224</strain>
    </source>
</reference>
<feature type="chain" id="PRO_5039359054" description="DUF732 domain-containing protein" evidence="1">
    <location>
        <begin position="26"/>
        <end position="110"/>
    </location>
</feature>
<name>A0A849C1U2_9NOCA</name>
<keyword evidence="1" id="KW-0732">Signal</keyword>
<dbReference type="Proteomes" id="UP000586827">
    <property type="component" value="Unassembled WGS sequence"/>
</dbReference>
<dbReference type="EMBL" id="JABELX010000008">
    <property type="protein sequence ID" value="NNH72713.1"/>
    <property type="molecule type" value="Genomic_DNA"/>
</dbReference>
<evidence type="ECO:0000256" key="1">
    <source>
        <dbReference type="SAM" id="SignalP"/>
    </source>
</evidence>
<comment type="caution">
    <text evidence="2">The sequence shown here is derived from an EMBL/GenBank/DDBJ whole genome shotgun (WGS) entry which is preliminary data.</text>
</comment>
<evidence type="ECO:0000313" key="3">
    <source>
        <dbReference type="Proteomes" id="UP000586827"/>
    </source>
</evidence>
<protein>
    <recommendedName>
        <fullName evidence="4">DUF732 domain-containing protein</fullName>
    </recommendedName>
</protein>
<gene>
    <name evidence="2" type="ORF">HLB23_23090</name>
</gene>
<evidence type="ECO:0008006" key="4">
    <source>
        <dbReference type="Google" id="ProtNLM"/>
    </source>
</evidence>
<feature type="signal peptide" evidence="1">
    <location>
        <begin position="1"/>
        <end position="25"/>
    </location>
</feature>
<sequence length="110" mass="12189">MLRTNLRKAVVVFAASVAIAGFGQAAAQAFTVQDELRFVLMDQQRQSDFYKQVSVSLGHKTCTEVGRHGPSRKAALIAWDRRNPHTNMGVNGMTATEIDILAYCPQYMLT</sequence>
<evidence type="ECO:0000313" key="2">
    <source>
        <dbReference type="EMBL" id="NNH72713.1"/>
    </source>
</evidence>
<accession>A0A849C1U2</accession>